<dbReference type="eggNOG" id="COG3950">
    <property type="taxonomic scope" value="Bacteria"/>
</dbReference>
<comment type="caution">
    <text evidence="4">The sequence shown here is derived from an EMBL/GenBank/DDBJ whole genome shotgun (WGS) entry which is preliminary data.</text>
</comment>
<proteinExistence type="predicted"/>
<dbReference type="SUPFAM" id="SSF52540">
    <property type="entry name" value="P-loop containing nucleoside triphosphate hydrolases"/>
    <property type="match status" value="1"/>
</dbReference>
<dbReference type="Pfam" id="PF13476">
    <property type="entry name" value="AAA_23"/>
    <property type="match status" value="1"/>
</dbReference>
<dbReference type="OrthoDB" id="9815944at2"/>
<sequence>MSDRNRWAVQRLQLENFRCFDRLDIDFDPDLTVFIGVNGAGKTAVLDALSVMLSTALYELGDDRRGFATSDVRLVADVDSASSVASMEAEYPVSGLLQAELAGRQCWWRRVKTSRSGRTSWAEKKAIDAIVTDAWNAATADDPISMLPVVAMYGVERLVGVRNARGAIPRSRKSAYAAALDGKSDLTRLSTYIQGLTVDDYTATVERGIPDSPESRQLAAIRLACDRVLETTGWRGPYWRQNVGELTMAHDEHGELPLSFLSSGLKIAAGLTIDLASRAARANPAIGGAELLDSVPGIVLIDEVDLHLHPDWQQQIIPSMRTAFPNVQFIVTTHSPQVLSTVPADQIRVLDGDAVSHVDFSEGLRSDVVLREVMGTDPLPDVAVTRRLRKYVELVGDGHGLGDEAQGLRRALDDELGGAAFVPALADADASMTFYDLDE</sequence>
<protein>
    <recommendedName>
        <fullName evidence="6">AAA+ ATPase domain-containing protein</fullName>
    </recommendedName>
</protein>
<keyword evidence="5" id="KW-1185">Reference proteome</keyword>
<organism evidence="4 5">
    <name type="scientific">Gordonia malaquae NBRC 108250</name>
    <dbReference type="NCBI Taxonomy" id="1223542"/>
    <lineage>
        <taxon>Bacteria</taxon>
        <taxon>Bacillati</taxon>
        <taxon>Actinomycetota</taxon>
        <taxon>Actinomycetes</taxon>
        <taxon>Mycobacteriales</taxon>
        <taxon>Gordoniaceae</taxon>
        <taxon>Gordonia</taxon>
    </lineage>
</organism>
<evidence type="ECO:0008006" key="6">
    <source>
        <dbReference type="Google" id="ProtNLM"/>
    </source>
</evidence>
<dbReference type="GO" id="GO:0000731">
    <property type="term" value="P:DNA synthesis involved in DNA repair"/>
    <property type="evidence" value="ECO:0007669"/>
    <property type="project" value="TreeGrafter"/>
</dbReference>
<dbReference type="GO" id="GO:0016887">
    <property type="term" value="F:ATP hydrolysis activity"/>
    <property type="evidence" value="ECO:0007669"/>
    <property type="project" value="InterPro"/>
</dbReference>
<name>M3VAU7_GORML</name>
<evidence type="ECO:0000313" key="5">
    <source>
        <dbReference type="Proteomes" id="UP000035009"/>
    </source>
</evidence>
<dbReference type="InterPro" id="IPR038729">
    <property type="entry name" value="Rad50/SbcC_AAA"/>
</dbReference>
<dbReference type="Proteomes" id="UP000035009">
    <property type="component" value="Unassembled WGS sequence"/>
</dbReference>
<dbReference type="GO" id="GO:0006302">
    <property type="term" value="P:double-strand break repair"/>
    <property type="evidence" value="ECO:0007669"/>
    <property type="project" value="InterPro"/>
</dbReference>
<keyword evidence="1" id="KW-0742">SOS response</keyword>
<reference evidence="4 5" key="1">
    <citation type="submission" date="2013-02" db="EMBL/GenBank/DDBJ databases">
        <title>Whole genome shotgun sequence of Gordonia malaquae NBRC 108250.</title>
        <authorList>
            <person name="Yoshida I."/>
            <person name="Hosoyama A."/>
            <person name="Tsuchikane K."/>
            <person name="Ando Y."/>
            <person name="Baba S."/>
            <person name="Ohji S."/>
            <person name="Hamada M."/>
            <person name="Tamura T."/>
            <person name="Yamazoe A."/>
            <person name="Yamazaki S."/>
            <person name="Fujita N."/>
        </authorList>
    </citation>
    <scope>NUCLEOTIDE SEQUENCE [LARGE SCALE GENOMIC DNA]</scope>
    <source>
        <strain evidence="4 5">NBRC 108250</strain>
    </source>
</reference>
<dbReference type="STRING" id="410332.SAMN04488550_3764"/>
<evidence type="ECO:0000259" key="2">
    <source>
        <dbReference type="Pfam" id="PF13304"/>
    </source>
</evidence>
<dbReference type="PANTHER" id="PTHR32182:SF23">
    <property type="entry name" value="ATP BINDING PROTEIN"/>
    <property type="match status" value="1"/>
</dbReference>
<accession>M3VAU7</accession>
<evidence type="ECO:0000259" key="3">
    <source>
        <dbReference type="Pfam" id="PF13476"/>
    </source>
</evidence>
<evidence type="ECO:0000313" key="4">
    <source>
        <dbReference type="EMBL" id="GAC79173.1"/>
    </source>
</evidence>
<feature type="domain" description="Rad50/SbcC-type AAA" evidence="3">
    <location>
        <begin position="11"/>
        <end position="126"/>
    </location>
</feature>
<dbReference type="RefSeq" id="WP_008377488.1">
    <property type="nucleotide sequence ID" value="NZ_BAOP01000007.1"/>
</dbReference>
<dbReference type="AlphaFoldDB" id="M3VAU7"/>
<dbReference type="Pfam" id="PF13304">
    <property type="entry name" value="AAA_21"/>
    <property type="match status" value="1"/>
</dbReference>
<dbReference type="PANTHER" id="PTHR32182">
    <property type="entry name" value="DNA REPLICATION AND REPAIR PROTEIN RECF"/>
    <property type="match status" value="1"/>
</dbReference>
<evidence type="ECO:0000256" key="1">
    <source>
        <dbReference type="ARBA" id="ARBA00023236"/>
    </source>
</evidence>
<dbReference type="InterPro" id="IPR027417">
    <property type="entry name" value="P-loop_NTPase"/>
</dbReference>
<dbReference type="Gene3D" id="3.40.50.300">
    <property type="entry name" value="P-loop containing nucleotide triphosphate hydrolases"/>
    <property type="match status" value="2"/>
</dbReference>
<dbReference type="GO" id="GO:0009432">
    <property type="term" value="P:SOS response"/>
    <property type="evidence" value="ECO:0007669"/>
    <property type="project" value="UniProtKB-KW"/>
</dbReference>
<gene>
    <name evidence="4" type="ORF">GM1_007_01320</name>
</gene>
<keyword evidence="1" id="KW-0227">DNA damage</keyword>
<dbReference type="InterPro" id="IPR003959">
    <property type="entry name" value="ATPase_AAA_core"/>
</dbReference>
<dbReference type="EMBL" id="BAOP01000007">
    <property type="protein sequence ID" value="GAC79173.1"/>
    <property type="molecule type" value="Genomic_DNA"/>
</dbReference>
<feature type="domain" description="ATPase AAA-type core" evidence="2">
    <location>
        <begin position="251"/>
        <end position="340"/>
    </location>
</feature>
<dbReference type="GO" id="GO:0005524">
    <property type="term" value="F:ATP binding"/>
    <property type="evidence" value="ECO:0007669"/>
    <property type="project" value="InterPro"/>
</dbReference>